<keyword evidence="3" id="KW-0238">DNA-binding</keyword>
<dbReference type="InterPro" id="IPR000847">
    <property type="entry name" value="LysR_HTH_N"/>
</dbReference>
<dbReference type="STRING" id="1855283.SAMN05216382_2801"/>
<evidence type="ECO:0000256" key="1">
    <source>
        <dbReference type="ARBA" id="ARBA00009437"/>
    </source>
</evidence>
<evidence type="ECO:0000259" key="5">
    <source>
        <dbReference type="PROSITE" id="PS50931"/>
    </source>
</evidence>
<dbReference type="SUPFAM" id="SSF46785">
    <property type="entry name" value="Winged helix' DNA-binding domain"/>
    <property type="match status" value="1"/>
</dbReference>
<evidence type="ECO:0000256" key="2">
    <source>
        <dbReference type="ARBA" id="ARBA00023015"/>
    </source>
</evidence>
<dbReference type="SUPFAM" id="SSF53850">
    <property type="entry name" value="Periplasmic binding protein-like II"/>
    <property type="match status" value="1"/>
</dbReference>
<dbReference type="Pfam" id="PF03466">
    <property type="entry name" value="LysR_substrate"/>
    <property type="match status" value="1"/>
</dbReference>
<reference evidence="7" key="1">
    <citation type="submission" date="2016-10" db="EMBL/GenBank/DDBJ databases">
        <authorList>
            <person name="Varghese N."/>
            <person name="Submissions S."/>
        </authorList>
    </citation>
    <scope>NUCLEOTIDE SEQUENCE [LARGE SCALE GENOMIC DNA]</scope>
    <source>
        <strain evidence="7">JS21-1</strain>
    </source>
</reference>
<dbReference type="InterPro" id="IPR050950">
    <property type="entry name" value="HTH-type_LysR_regulators"/>
</dbReference>
<keyword evidence="2" id="KW-0805">Transcription regulation</keyword>
<dbReference type="Pfam" id="PF00126">
    <property type="entry name" value="HTH_1"/>
    <property type="match status" value="1"/>
</dbReference>
<dbReference type="Proteomes" id="UP000199214">
    <property type="component" value="Unassembled WGS sequence"/>
</dbReference>
<dbReference type="PRINTS" id="PR00039">
    <property type="entry name" value="HTHLYSR"/>
</dbReference>
<dbReference type="EMBL" id="FNZZ01000006">
    <property type="protein sequence ID" value="SEL87513.1"/>
    <property type="molecule type" value="Genomic_DNA"/>
</dbReference>
<dbReference type="FunFam" id="1.10.10.10:FF:000001">
    <property type="entry name" value="LysR family transcriptional regulator"/>
    <property type="match status" value="1"/>
</dbReference>
<evidence type="ECO:0000313" key="7">
    <source>
        <dbReference type="Proteomes" id="UP000199214"/>
    </source>
</evidence>
<comment type="similarity">
    <text evidence="1">Belongs to the LysR transcriptional regulatory family.</text>
</comment>
<dbReference type="PANTHER" id="PTHR30419">
    <property type="entry name" value="HTH-TYPE TRANSCRIPTIONAL REGULATOR YBHD"/>
    <property type="match status" value="1"/>
</dbReference>
<evidence type="ECO:0000256" key="4">
    <source>
        <dbReference type="ARBA" id="ARBA00023163"/>
    </source>
</evidence>
<dbReference type="PANTHER" id="PTHR30419:SF30">
    <property type="entry name" value="LYSR FAMILY TRANSCRIPTIONAL REGULATOR"/>
    <property type="match status" value="1"/>
</dbReference>
<gene>
    <name evidence="6" type="ORF">SAMN05216382_2801</name>
</gene>
<evidence type="ECO:0000256" key="3">
    <source>
        <dbReference type="ARBA" id="ARBA00023125"/>
    </source>
</evidence>
<dbReference type="InterPro" id="IPR036390">
    <property type="entry name" value="WH_DNA-bd_sf"/>
</dbReference>
<dbReference type="GO" id="GO:0005829">
    <property type="term" value="C:cytosol"/>
    <property type="evidence" value="ECO:0007669"/>
    <property type="project" value="TreeGrafter"/>
</dbReference>
<dbReference type="Gene3D" id="1.10.10.10">
    <property type="entry name" value="Winged helix-like DNA-binding domain superfamily/Winged helix DNA-binding domain"/>
    <property type="match status" value="1"/>
</dbReference>
<proteinExistence type="inferred from homology"/>
<name>A0A1H7TS94_9SPHN</name>
<protein>
    <submittedName>
        <fullName evidence="6">Transcriptional regulator, LysR family</fullName>
    </submittedName>
</protein>
<accession>A0A1H7TS94</accession>
<sequence>MTTSFVPATLPPMRRSPSMSSLRLFMQVAYNRSFSETGRLTNVSQPALSRTIRLLEEQLGTRLFDRDSRNVRLTSAGEALLPIVERLTADFDHAFTELAQNFAGQRGRVVIGALPSVAAGALPRVMATFLAAHPQVEVIVRDHLSGTLYQQMQDRQVDLAVTTPPPSSDFHFAPLFDDRLDLIVPAGSALDVPAPARWDIFVDHPFIAMAARSSVRDLTDAAMSKADVAVRPLYECTQLATVGAMIEAGLGITALPRSCLGMLHMGALAARRLEAPVIERTIGIAHPVNRTLAPAVKAFRLHFLAHQHTCTAIA</sequence>
<dbReference type="PROSITE" id="PS50931">
    <property type="entry name" value="HTH_LYSR"/>
    <property type="match status" value="1"/>
</dbReference>
<keyword evidence="7" id="KW-1185">Reference proteome</keyword>
<dbReference type="InterPro" id="IPR005119">
    <property type="entry name" value="LysR_subst-bd"/>
</dbReference>
<dbReference type="CDD" id="cd08440">
    <property type="entry name" value="PBP2_LTTR_like_4"/>
    <property type="match status" value="1"/>
</dbReference>
<dbReference type="GO" id="GO:0003677">
    <property type="term" value="F:DNA binding"/>
    <property type="evidence" value="ECO:0007669"/>
    <property type="project" value="UniProtKB-KW"/>
</dbReference>
<dbReference type="AlphaFoldDB" id="A0A1H7TS94"/>
<dbReference type="Gene3D" id="3.40.190.290">
    <property type="match status" value="1"/>
</dbReference>
<feature type="domain" description="HTH lysR-type" evidence="5">
    <location>
        <begin position="17"/>
        <end position="74"/>
    </location>
</feature>
<keyword evidence="4" id="KW-0804">Transcription</keyword>
<dbReference type="InterPro" id="IPR036388">
    <property type="entry name" value="WH-like_DNA-bd_sf"/>
</dbReference>
<evidence type="ECO:0000313" key="6">
    <source>
        <dbReference type="EMBL" id="SEL87513.1"/>
    </source>
</evidence>
<dbReference type="GO" id="GO:0003700">
    <property type="term" value="F:DNA-binding transcription factor activity"/>
    <property type="evidence" value="ECO:0007669"/>
    <property type="project" value="InterPro"/>
</dbReference>
<organism evidence="6 7">
    <name type="scientific">Sphingomonas palmae</name>
    <dbReference type="NCBI Taxonomy" id="1855283"/>
    <lineage>
        <taxon>Bacteria</taxon>
        <taxon>Pseudomonadati</taxon>
        <taxon>Pseudomonadota</taxon>
        <taxon>Alphaproteobacteria</taxon>
        <taxon>Sphingomonadales</taxon>
        <taxon>Sphingomonadaceae</taxon>
        <taxon>Sphingomonas</taxon>
    </lineage>
</organism>